<dbReference type="GO" id="GO:0003676">
    <property type="term" value="F:nucleic acid binding"/>
    <property type="evidence" value="ECO:0007669"/>
    <property type="project" value="InterPro"/>
</dbReference>
<dbReference type="InterPro" id="IPR012337">
    <property type="entry name" value="RNaseH-like_sf"/>
</dbReference>
<reference evidence="3" key="1">
    <citation type="submission" date="2018-04" db="EMBL/GenBank/DDBJ databases">
        <title>Complete genome of Antarctic heterotrophic bacterium Hymenobacter nivis.</title>
        <authorList>
            <person name="Terashima M."/>
        </authorList>
    </citation>
    <scope>NUCLEOTIDE SEQUENCE [LARGE SCALE GENOMIC DNA]</scope>
    <source>
        <strain evidence="3">NBRC 111535</strain>
    </source>
</reference>
<dbReference type="Pfam" id="PF13358">
    <property type="entry name" value="DDE_3"/>
    <property type="match status" value="1"/>
</dbReference>
<dbReference type="Proteomes" id="UP000245999">
    <property type="component" value="Chromosome"/>
</dbReference>
<name>A0A2Z3GUX3_9BACT</name>
<protein>
    <recommendedName>
        <fullName evidence="1">Tc1-like transposase DDE domain-containing protein</fullName>
    </recommendedName>
</protein>
<accession>A0A2Z3GUX3</accession>
<sequence>MLTVSGRERVNRNAVLNAHCSTQVHLDETACVNAQSTQRLYEKRLATHPKGPAHVLCDNARHYKNKALNAWLENKRLVQVFLPSYSPNLNLMERLWKFLR</sequence>
<dbReference type="KEGG" id="hnv:DDQ68_15005"/>
<dbReference type="InterPro" id="IPR036397">
    <property type="entry name" value="RNaseH_sf"/>
</dbReference>
<dbReference type="SUPFAM" id="SSF53098">
    <property type="entry name" value="Ribonuclease H-like"/>
    <property type="match status" value="1"/>
</dbReference>
<keyword evidence="3" id="KW-1185">Reference proteome</keyword>
<dbReference type="EMBL" id="CP029145">
    <property type="protein sequence ID" value="AWM35437.1"/>
    <property type="molecule type" value="Genomic_DNA"/>
</dbReference>
<evidence type="ECO:0000313" key="2">
    <source>
        <dbReference type="EMBL" id="AWM35437.1"/>
    </source>
</evidence>
<feature type="domain" description="Tc1-like transposase DDE" evidence="1">
    <location>
        <begin position="9"/>
        <end position="99"/>
    </location>
</feature>
<dbReference type="Gene3D" id="3.30.420.10">
    <property type="entry name" value="Ribonuclease H-like superfamily/Ribonuclease H"/>
    <property type="match status" value="1"/>
</dbReference>
<dbReference type="OrthoDB" id="593891at2"/>
<dbReference type="InterPro" id="IPR038717">
    <property type="entry name" value="Tc1-like_DDE_dom"/>
</dbReference>
<gene>
    <name evidence="2" type="ORF">DDQ68_15005</name>
</gene>
<organism evidence="2 3">
    <name type="scientific">Hymenobacter nivis</name>
    <dbReference type="NCBI Taxonomy" id="1850093"/>
    <lineage>
        <taxon>Bacteria</taxon>
        <taxon>Pseudomonadati</taxon>
        <taxon>Bacteroidota</taxon>
        <taxon>Cytophagia</taxon>
        <taxon>Cytophagales</taxon>
        <taxon>Hymenobacteraceae</taxon>
        <taxon>Hymenobacter</taxon>
    </lineage>
</organism>
<evidence type="ECO:0000313" key="3">
    <source>
        <dbReference type="Proteomes" id="UP000245999"/>
    </source>
</evidence>
<dbReference type="AlphaFoldDB" id="A0A2Z3GUX3"/>
<dbReference type="RefSeq" id="WP_109658449.1">
    <property type="nucleotide sequence ID" value="NZ_CP029145.1"/>
</dbReference>
<evidence type="ECO:0000259" key="1">
    <source>
        <dbReference type="Pfam" id="PF13358"/>
    </source>
</evidence>
<proteinExistence type="predicted"/>